<protein>
    <submittedName>
        <fullName evidence="1">Uncharacterized protein</fullName>
    </submittedName>
</protein>
<evidence type="ECO:0000313" key="2">
    <source>
        <dbReference type="Proteomes" id="UP000003835"/>
    </source>
</evidence>
<proteinExistence type="predicted"/>
<evidence type="ECO:0000313" key="1">
    <source>
        <dbReference type="EMBL" id="EDX77575.1"/>
    </source>
</evidence>
<dbReference type="AlphaFoldDB" id="B4VJW6"/>
<name>B4VJW6_9CYAN</name>
<gene>
    <name evidence="1" type="ORF">MC7420_2899</name>
</gene>
<reference evidence="1 2" key="1">
    <citation type="submission" date="2008-07" db="EMBL/GenBank/DDBJ databases">
        <authorList>
            <person name="Tandeau de Marsac N."/>
            <person name="Ferriera S."/>
            <person name="Johnson J."/>
            <person name="Kravitz S."/>
            <person name="Beeson K."/>
            <person name="Sutton G."/>
            <person name="Rogers Y.-H."/>
            <person name="Friedman R."/>
            <person name="Frazier M."/>
            <person name="Venter J.C."/>
        </authorList>
    </citation>
    <scope>NUCLEOTIDE SEQUENCE [LARGE SCALE GENOMIC DNA]</scope>
    <source>
        <strain evidence="1 2">PCC 7420</strain>
    </source>
</reference>
<dbReference type="Proteomes" id="UP000003835">
    <property type="component" value="Unassembled WGS sequence"/>
</dbReference>
<dbReference type="EMBL" id="DS989843">
    <property type="protein sequence ID" value="EDX77575.1"/>
    <property type="molecule type" value="Genomic_DNA"/>
</dbReference>
<dbReference type="HOGENOM" id="CLU_3249948_0_0_3"/>
<accession>B4VJW6</accession>
<keyword evidence="2" id="KW-1185">Reference proteome</keyword>
<organism evidence="1 2">
    <name type="scientific">Coleofasciculus chthonoplastes PCC 7420</name>
    <dbReference type="NCBI Taxonomy" id="118168"/>
    <lineage>
        <taxon>Bacteria</taxon>
        <taxon>Bacillati</taxon>
        <taxon>Cyanobacteriota</taxon>
        <taxon>Cyanophyceae</taxon>
        <taxon>Coleofasciculales</taxon>
        <taxon>Coleofasciculaceae</taxon>
        <taxon>Coleofasciculus</taxon>
    </lineage>
</organism>
<dbReference type="STRING" id="118168.MC7420_2899"/>
<sequence>MRSHKSSVGAGLDTVGAGLDTQVSLSPITVQQNPPLLITCHR</sequence>